<proteinExistence type="predicted"/>
<name>A0ABV4CYW0_9BACT</name>
<comment type="caution">
    <text evidence="1">The sequence shown here is derived from an EMBL/GenBank/DDBJ whole genome shotgun (WGS) entry which is preliminary data.</text>
</comment>
<organism evidence="1 2">
    <name type="scientific">Heminiphilus faecis</name>
    <dbReference type="NCBI Taxonomy" id="2601703"/>
    <lineage>
        <taxon>Bacteria</taxon>
        <taxon>Pseudomonadati</taxon>
        <taxon>Bacteroidota</taxon>
        <taxon>Bacteroidia</taxon>
        <taxon>Bacteroidales</taxon>
        <taxon>Muribaculaceae</taxon>
        <taxon>Heminiphilus</taxon>
    </lineage>
</organism>
<evidence type="ECO:0000313" key="1">
    <source>
        <dbReference type="EMBL" id="MEY8244867.1"/>
    </source>
</evidence>
<reference evidence="1 2" key="1">
    <citation type="submission" date="2024-03" db="EMBL/GenBank/DDBJ databases">
        <title>Mouse gut bacterial collection (mGBC) of GemPharmatech.</title>
        <authorList>
            <person name="He Y."/>
            <person name="Dong L."/>
            <person name="Wu D."/>
            <person name="Gao X."/>
            <person name="Lin Z."/>
        </authorList>
    </citation>
    <scope>NUCLEOTIDE SEQUENCE [LARGE SCALE GENOMIC DNA]</scope>
    <source>
        <strain evidence="1 2">54-13</strain>
    </source>
</reference>
<evidence type="ECO:0000313" key="2">
    <source>
        <dbReference type="Proteomes" id="UP001565200"/>
    </source>
</evidence>
<accession>A0ABV4CYW0</accession>
<gene>
    <name evidence="1" type="ORF">AAK873_04425</name>
</gene>
<dbReference type="RefSeq" id="WP_121699372.1">
    <property type="nucleotide sequence ID" value="NZ_JBCLPP010000009.1"/>
</dbReference>
<protein>
    <submittedName>
        <fullName evidence="1">Phospholipase</fullName>
    </submittedName>
</protein>
<dbReference type="Proteomes" id="UP001565200">
    <property type="component" value="Unassembled WGS sequence"/>
</dbReference>
<dbReference type="EMBL" id="JBCLPP010000009">
    <property type="protein sequence ID" value="MEY8244867.1"/>
    <property type="molecule type" value="Genomic_DNA"/>
</dbReference>
<keyword evidence="2" id="KW-1185">Reference proteome</keyword>
<sequence>MEVSLIILSALVAVGAALYLHDRYTRRKAPADEPLYKEPEEQCCGMHITCERDSLLASVSDTIEYYDDEELDVYRGRNADSYTDEETEQFRDVLLTLLPDDIAGWGRSIQLRGIELPESVRDELLMIVAEARKSRTS</sequence>